<dbReference type="Pfam" id="PF06305">
    <property type="entry name" value="LapA_dom"/>
    <property type="match status" value="1"/>
</dbReference>
<evidence type="ECO:0000259" key="6">
    <source>
        <dbReference type="Pfam" id="PF06305"/>
    </source>
</evidence>
<dbReference type="Proteomes" id="UP000664844">
    <property type="component" value="Unassembled WGS sequence"/>
</dbReference>
<keyword evidence="2 5" id="KW-0812">Transmembrane</keyword>
<feature type="domain" description="Lipopolysaccharide assembly protein A" evidence="6">
    <location>
        <begin position="28"/>
        <end position="68"/>
    </location>
</feature>
<gene>
    <name evidence="7" type="ORF">J0895_22270</name>
</gene>
<protein>
    <submittedName>
        <fullName evidence="7">LapA family protein</fullName>
    </submittedName>
</protein>
<keyword evidence="4 5" id="KW-0472">Membrane</keyword>
<comment type="caution">
    <text evidence="7">The sequence shown here is derived from an EMBL/GenBank/DDBJ whole genome shotgun (WGS) entry which is preliminary data.</text>
</comment>
<evidence type="ECO:0000256" key="2">
    <source>
        <dbReference type="ARBA" id="ARBA00022692"/>
    </source>
</evidence>
<feature type="transmembrane region" description="Helical" evidence="5">
    <location>
        <begin position="47"/>
        <end position="69"/>
    </location>
</feature>
<evidence type="ECO:0000256" key="4">
    <source>
        <dbReference type="ARBA" id="ARBA00023136"/>
    </source>
</evidence>
<sequence>MPITKLIPTLVSAIAAIWVVAIALVSVQNATPVSLQFLGFSSIQLPVGLVLAASTGLGMIGGALALSVFSKGRNFS</sequence>
<proteinExistence type="predicted"/>
<organism evidence="7 8">
    <name type="scientific">Phormidium pseudopriestleyi FRX01</name>
    <dbReference type="NCBI Taxonomy" id="1759528"/>
    <lineage>
        <taxon>Bacteria</taxon>
        <taxon>Bacillati</taxon>
        <taxon>Cyanobacteriota</taxon>
        <taxon>Cyanophyceae</taxon>
        <taxon>Oscillatoriophycideae</taxon>
        <taxon>Oscillatoriales</taxon>
        <taxon>Oscillatoriaceae</taxon>
        <taxon>Phormidium</taxon>
    </lineage>
</organism>
<keyword evidence="3 5" id="KW-1133">Transmembrane helix</keyword>
<evidence type="ECO:0000313" key="7">
    <source>
        <dbReference type="EMBL" id="MBO0351756.1"/>
    </source>
</evidence>
<reference evidence="7 8" key="1">
    <citation type="submission" date="2021-03" db="EMBL/GenBank/DDBJ databases">
        <title>Metabolic Capacity of the Antarctic Cyanobacterium Phormidium pseudopriestleyi that Sustains Oxygenic Photosynthesis in the Presence of Hydrogen Sulfide.</title>
        <authorList>
            <person name="Lumian J.E."/>
            <person name="Jungblut A.D."/>
            <person name="Dillon M.L."/>
            <person name="Hawes I."/>
            <person name="Doran P.T."/>
            <person name="Mackey T.J."/>
            <person name="Dick G.J."/>
            <person name="Grettenberger C.L."/>
            <person name="Sumner D.Y."/>
        </authorList>
    </citation>
    <scope>NUCLEOTIDE SEQUENCE [LARGE SCALE GENOMIC DNA]</scope>
    <source>
        <strain evidence="7 8">FRX01</strain>
    </source>
</reference>
<name>A0ABS3FXC6_9CYAN</name>
<dbReference type="InterPro" id="IPR010445">
    <property type="entry name" value="LapA_dom"/>
</dbReference>
<evidence type="ECO:0000256" key="5">
    <source>
        <dbReference type="SAM" id="Phobius"/>
    </source>
</evidence>
<evidence type="ECO:0000256" key="1">
    <source>
        <dbReference type="ARBA" id="ARBA00022475"/>
    </source>
</evidence>
<feature type="transmembrane region" description="Helical" evidence="5">
    <location>
        <begin position="7"/>
        <end position="27"/>
    </location>
</feature>
<keyword evidence="8" id="KW-1185">Reference proteome</keyword>
<evidence type="ECO:0000256" key="3">
    <source>
        <dbReference type="ARBA" id="ARBA00022989"/>
    </source>
</evidence>
<dbReference type="EMBL" id="JAFLQW010000583">
    <property type="protein sequence ID" value="MBO0351756.1"/>
    <property type="molecule type" value="Genomic_DNA"/>
</dbReference>
<keyword evidence="1" id="KW-1003">Cell membrane</keyword>
<dbReference type="RefSeq" id="WP_207090187.1">
    <property type="nucleotide sequence ID" value="NZ_JAFLQW010000583.1"/>
</dbReference>
<accession>A0ABS3FXC6</accession>
<evidence type="ECO:0000313" key="8">
    <source>
        <dbReference type="Proteomes" id="UP000664844"/>
    </source>
</evidence>